<evidence type="ECO:0000313" key="1">
    <source>
        <dbReference type="EMBL" id="GFC79412.1"/>
    </source>
</evidence>
<sequence>NLLWKRLTLKNPLWQRLALMYPLWKRLELKEFTMKHVVLEDYVSSEKMPNRVMVRKMNQHLLIESSSKMMKE</sequence>
<feature type="non-terminal residue" evidence="1">
    <location>
        <position position="1"/>
    </location>
</feature>
<dbReference type="EMBL" id="BKCJ011070422">
    <property type="protein sequence ID" value="GFC79412.1"/>
    <property type="molecule type" value="Genomic_DNA"/>
</dbReference>
<accession>A0A699R651</accession>
<name>A0A699R651_TANCI</name>
<reference evidence="1" key="1">
    <citation type="journal article" date="2019" name="Sci. Rep.">
        <title>Draft genome of Tanacetum cinerariifolium, the natural source of mosquito coil.</title>
        <authorList>
            <person name="Yamashiro T."/>
            <person name="Shiraishi A."/>
            <person name="Satake H."/>
            <person name="Nakayama K."/>
        </authorList>
    </citation>
    <scope>NUCLEOTIDE SEQUENCE</scope>
</reference>
<gene>
    <name evidence="1" type="ORF">Tci_851382</name>
</gene>
<protein>
    <submittedName>
        <fullName evidence="1">Uncharacterized protein</fullName>
    </submittedName>
</protein>
<comment type="caution">
    <text evidence="1">The sequence shown here is derived from an EMBL/GenBank/DDBJ whole genome shotgun (WGS) entry which is preliminary data.</text>
</comment>
<organism evidence="1">
    <name type="scientific">Tanacetum cinerariifolium</name>
    <name type="common">Dalmatian daisy</name>
    <name type="synonym">Chrysanthemum cinerariifolium</name>
    <dbReference type="NCBI Taxonomy" id="118510"/>
    <lineage>
        <taxon>Eukaryota</taxon>
        <taxon>Viridiplantae</taxon>
        <taxon>Streptophyta</taxon>
        <taxon>Embryophyta</taxon>
        <taxon>Tracheophyta</taxon>
        <taxon>Spermatophyta</taxon>
        <taxon>Magnoliopsida</taxon>
        <taxon>eudicotyledons</taxon>
        <taxon>Gunneridae</taxon>
        <taxon>Pentapetalae</taxon>
        <taxon>asterids</taxon>
        <taxon>campanulids</taxon>
        <taxon>Asterales</taxon>
        <taxon>Asteraceae</taxon>
        <taxon>Asteroideae</taxon>
        <taxon>Anthemideae</taxon>
        <taxon>Anthemidinae</taxon>
        <taxon>Tanacetum</taxon>
    </lineage>
</organism>
<proteinExistence type="predicted"/>
<dbReference type="AlphaFoldDB" id="A0A699R651"/>